<gene>
    <name evidence="2" type="ORF">AFUS01_LOCUS42636</name>
</gene>
<dbReference type="InterPro" id="IPR006342">
    <property type="entry name" value="FkbM_mtfrase"/>
</dbReference>
<evidence type="ECO:0000259" key="1">
    <source>
        <dbReference type="Pfam" id="PF05050"/>
    </source>
</evidence>
<dbReference type="GO" id="GO:0031902">
    <property type="term" value="C:late endosome membrane"/>
    <property type="evidence" value="ECO:0007669"/>
    <property type="project" value="TreeGrafter"/>
</dbReference>
<evidence type="ECO:0000313" key="3">
    <source>
        <dbReference type="Proteomes" id="UP000708208"/>
    </source>
</evidence>
<reference evidence="2" key="1">
    <citation type="submission" date="2021-06" db="EMBL/GenBank/DDBJ databases">
        <authorList>
            <person name="Hodson N. C."/>
            <person name="Mongue J. A."/>
            <person name="Jaron S. K."/>
        </authorList>
    </citation>
    <scope>NUCLEOTIDE SEQUENCE</scope>
</reference>
<proteinExistence type="predicted"/>
<dbReference type="GO" id="GO:0016197">
    <property type="term" value="P:endosomal transport"/>
    <property type="evidence" value="ECO:0007669"/>
    <property type="project" value="TreeGrafter"/>
</dbReference>
<dbReference type="Proteomes" id="UP000708208">
    <property type="component" value="Unassembled WGS sequence"/>
</dbReference>
<organism evidence="2 3">
    <name type="scientific">Allacma fusca</name>
    <dbReference type="NCBI Taxonomy" id="39272"/>
    <lineage>
        <taxon>Eukaryota</taxon>
        <taxon>Metazoa</taxon>
        <taxon>Ecdysozoa</taxon>
        <taxon>Arthropoda</taxon>
        <taxon>Hexapoda</taxon>
        <taxon>Collembola</taxon>
        <taxon>Symphypleona</taxon>
        <taxon>Sminthuridae</taxon>
        <taxon>Allacma</taxon>
    </lineage>
</organism>
<comment type="caution">
    <text evidence="2">The sequence shown here is derived from an EMBL/GenBank/DDBJ whole genome shotgun (WGS) entry which is preliminary data.</text>
</comment>
<dbReference type="GO" id="GO:0005794">
    <property type="term" value="C:Golgi apparatus"/>
    <property type="evidence" value="ECO:0007669"/>
    <property type="project" value="TreeGrafter"/>
</dbReference>
<dbReference type="GO" id="GO:0006888">
    <property type="term" value="P:endoplasmic reticulum to Golgi vesicle-mediated transport"/>
    <property type="evidence" value="ECO:0007669"/>
    <property type="project" value="TreeGrafter"/>
</dbReference>
<keyword evidence="3" id="KW-1185">Reference proteome</keyword>
<dbReference type="PANTHER" id="PTHR34009">
    <property type="entry name" value="PROTEIN STAR"/>
    <property type="match status" value="1"/>
</dbReference>
<dbReference type="Pfam" id="PF05050">
    <property type="entry name" value="Methyltransf_21"/>
    <property type="match status" value="1"/>
</dbReference>
<feature type="domain" description="Methyltransferase FkbM" evidence="1">
    <location>
        <begin position="76"/>
        <end position="242"/>
    </location>
</feature>
<evidence type="ECO:0000313" key="2">
    <source>
        <dbReference type="EMBL" id="CAG7832983.1"/>
    </source>
</evidence>
<dbReference type="InterPro" id="IPR053202">
    <property type="entry name" value="EGF_Rcpt_Signaling_Reg"/>
</dbReference>
<dbReference type="PANTHER" id="PTHR34009:SF2">
    <property type="entry name" value="PROTEIN STAR"/>
    <property type="match status" value="1"/>
</dbReference>
<name>A0A8J2LD77_9HEXA</name>
<dbReference type="AlphaFoldDB" id="A0A8J2LD77"/>
<dbReference type="OrthoDB" id="6357215at2759"/>
<dbReference type="GO" id="GO:0005789">
    <property type="term" value="C:endoplasmic reticulum membrane"/>
    <property type="evidence" value="ECO:0007669"/>
    <property type="project" value="TreeGrafter"/>
</dbReference>
<accession>A0A8J2LD77</accession>
<dbReference type="GO" id="GO:0005886">
    <property type="term" value="C:plasma membrane"/>
    <property type="evidence" value="ECO:0007669"/>
    <property type="project" value="TreeGrafter"/>
</dbReference>
<dbReference type="EMBL" id="CAJVCH010567892">
    <property type="protein sequence ID" value="CAG7832983.1"/>
    <property type="molecule type" value="Genomic_DNA"/>
</dbReference>
<sequence length="287" mass="33017">MNHNESGRVTLLKERLKGPYTQDDPLVLEWIREGGILQKPSISSYNLDNPDEDPSEGQAQIVKKLFSNKTGGFFVECGAWDGETRSNTLSLERDLQWQGLLIEADADNFEILLSKRRKAWASQSCLSVHPYPHDARFFGNYSTGRVVFDSGRKNLRAKMFPLEKAVEHIQCFPLFSFLLALNRTEVDYLSLDVEGSEEDVIQTIPFHLVSIKVLSIELTHGLYGRKTSEFLKVYMKQRGYKFVTRVISDYSMANDLIFAHKDFQYSAQFPDELFYLNKTLMNIYGKQ</sequence>
<protein>
    <recommendedName>
        <fullName evidence="1">Methyltransferase FkbM domain-containing protein</fullName>
    </recommendedName>
</protein>